<reference evidence="2" key="2">
    <citation type="journal article" date="2015" name="Fish Shellfish Immunol.">
        <title>Early steps in the European eel (Anguilla anguilla)-Vibrio vulnificus interaction in the gills: Role of the RtxA13 toxin.</title>
        <authorList>
            <person name="Callol A."/>
            <person name="Pajuelo D."/>
            <person name="Ebbesson L."/>
            <person name="Teles M."/>
            <person name="MacKenzie S."/>
            <person name="Amaro C."/>
        </authorList>
    </citation>
    <scope>NUCLEOTIDE SEQUENCE</scope>
</reference>
<feature type="transmembrane region" description="Helical" evidence="1">
    <location>
        <begin position="21"/>
        <end position="40"/>
    </location>
</feature>
<evidence type="ECO:0000256" key="1">
    <source>
        <dbReference type="SAM" id="Phobius"/>
    </source>
</evidence>
<evidence type="ECO:0000313" key="2">
    <source>
        <dbReference type="EMBL" id="JAH11423.1"/>
    </source>
</evidence>
<keyword evidence="1" id="KW-0812">Transmembrane</keyword>
<proteinExistence type="predicted"/>
<protein>
    <submittedName>
        <fullName evidence="2">Uncharacterized protein</fullName>
    </submittedName>
</protein>
<organism evidence="2">
    <name type="scientific">Anguilla anguilla</name>
    <name type="common">European freshwater eel</name>
    <name type="synonym">Muraena anguilla</name>
    <dbReference type="NCBI Taxonomy" id="7936"/>
    <lineage>
        <taxon>Eukaryota</taxon>
        <taxon>Metazoa</taxon>
        <taxon>Chordata</taxon>
        <taxon>Craniata</taxon>
        <taxon>Vertebrata</taxon>
        <taxon>Euteleostomi</taxon>
        <taxon>Actinopterygii</taxon>
        <taxon>Neopterygii</taxon>
        <taxon>Teleostei</taxon>
        <taxon>Anguilliformes</taxon>
        <taxon>Anguillidae</taxon>
        <taxon>Anguilla</taxon>
    </lineage>
</organism>
<accession>A0A0E9Q5Q1</accession>
<name>A0A0E9Q5Q1_ANGAN</name>
<sequence>MQICYRRPEMVGNWLSHHRQLLDGVHTLFCVFLILTKWPLMQYHCIFYY</sequence>
<keyword evidence="1" id="KW-1133">Transmembrane helix</keyword>
<reference evidence="2" key="1">
    <citation type="submission" date="2014-11" db="EMBL/GenBank/DDBJ databases">
        <authorList>
            <person name="Amaro Gonzalez C."/>
        </authorList>
    </citation>
    <scope>NUCLEOTIDE SEQUENCE</scope>
</reference>
<dbReference type="AlphaFoldDB" id="A0A0E9Q5Q1"/>
<keyword evidence="1" id="KW-0472">Membrane</keyword>
<dbReference type="EMBL" id="GBXM01097154">
    <property type="protein sequence ID" value="JAH11423.1"/>
    <property type="molecule type" value="Transcribed_RNA"/>
</dbReference>